<organism evidence="3">
    <name type="scientific">Granulicella tundricola (strain ATCC BAA-1859 / DSM 23138 / MP5ACTX9)</name>
    <dbReference type="NCBI Taxonomy" id="1198114"/>
    <lineage>
        <taxon>Bacteria</taxon>
        <taxon>Pseudomonadati</taxon>
        <taxon>Acidobacteriota</taxon>
        <taxon>Terriglobia</taxon>
        <taxon>Terriglobales</taxon>
        <taxon>Acidobacteriaceae</taxon>
        <taxon>Granulicella</taxon>
    </lineage>
</organism>
<evidence type="ECO:0000313" key="3">
    <source>
        <dbReference type="Proteomes" id="UP000000343"/>
    </source>
</evidence>
<dbReference type="EMBL" id="CP002480">
    <property type="protein sequence ID" value="ADW67152.1"/>
    <property type="molecule type" value="Genomic_DNA"/>
</dbReference>
<dbReference type="STRING" id="1198114.AciX9_0061"/>
<dbReference type="InterPro" id="IPR036165">
    <property type="entry name" value="YefM-like_sf"/>
</dbReference>
<evidence type="ECO:0000256" key="1">
    <source>
        <dbReference type="ARBA" id="ARBA00009981"/>
    </source>
</evidence>
<evidence type="ECO:0000313" key="2">
    <source>
        <dbReference type="EMBL" id="ADW67152.1"/>
    </source>
</evidence>
<accession>E8X492</accession>
<gene>
    <name evidence="2" type="ordered locus">AciX9_0061</name>
</gene>
<dbReference type="HOGENOM" id="CLU_166037_3_0_0"/>
<dbReference type="RefSeq" id="WP_013578481.1">
    <property type="nucleotide sequence ID" value="NC_015064.1"/>
</dbReference>
<dbReference type="eggNOG" id="COG2161">
    <property type="taxonomic scope" value="Bacteria"/>
</dbReference>
<proteinExistence type="inferred from homology"/>
<sequence>MESLEETCSLATFHENSAEIIQQLKGTHRSVTLTVDGKPEVILQDVTEYQRLRDLAAAADIHEGIRQGLEESAAGKGRPASEFLDYMREKYGLSR</sequence>
<protein>
    <submittedName>
        <fullName evidence="2">Prevent-host-death family protein</fullName>
    </submittedName>
</protein>
<dbReference type="Proteomes" id="UP000000343">
    <property type="component" value="Chromosome"/>
</dbReference>
<dbReference type="PaxDb" id="1198114-AciX9_0061"/>
<dbReference type="SUPFAM" id="SSF143120">
    <property type="entry name" value="YefM-like"/>
    <property type="match status" value="1"/>
</dbReference>
<dbReference type="OrthoDB" id="7069202at2"/>
<comment type="similarity">
    <text evidence="1">Belongs to the phD/YefM antitoxin family.</text>
</comment>
<dbReference type="AlphaFoldDB" id="E8X492"/>
<dbReference type="KEGG" id="acm:AciX9_0061"/>
<name>E8X492_GRATM</name>
<reference evidence="3" key="1">
    <citation type="submission" date="2011-01" db="EMBL/GenBank/DDBJ databases">
        <title>Complete sequence of chromosome of Acidobacterium sp. MP5ACTX9.</title>
        <authorList>
            <consortium name="US DOE Joint Genome Institute"/>
            <person name="Lucas S."/>
            <person name="Copeland A."/>
            <person name="Lapidus A."/>
            <person name="Cheng J.-F."/>
            <person name="Goodwin L."/>
            <person name="Pitluck S."/>
            <person name="Teshima H."/>
            <person name="Detter J.C."/>
            <person name="Han C."/>
            <person name="Tapia R."/>
            <person name="Land M."/>
            <person name="Hauser L."/>
            <person name="Kyrpides N."/>
            <person name="Ivanova N."/>
            <person name="Ovchinnikova G."/>
            <person name="Pagani I."/>
            <person name="Rawat S.R."/>
            <person name="Mannisto M."/>
            <person name="Haggblom M.M."/>
            <person name="Woyke T."/>
        </authorList>
    </citation>
    <scope>NUCLEOTIDE SEQUENCE [LARGE SCALE GENOMIC DNA]</scope>
    <source>
        <strain evidence="3">MP5ACTX9</strain>
    </source>
</reference>
<keyword evidence="3" id="KW-1185">Reference proteome</keyword>